<dbReference type="PANTHER" id="PTHR21015:SF22">
    <property type="entry name" value="GLYCOSYLTRANSFERASE"/>
    <property type="match status" value="1"/>
</dbReference>
<dbReference type="EMBL" id="MHCH01000035">
    <property type="protein sequence ID" value="OGY17036.1"/>
    <property type="molecule type" value="Genomic_DNA"/>
</dbReference>
<feature type="transmembrane region" description="Helical" evidence="3">
    <location>
        <begin position="87"/>
        <end position="107"/>
    </location>
</feature>
<dbReference type="Gene3D" id="3.40.50.2000">
    <property type="entry name" value="Glycogen Phosphorylase B"/>
    <property type="match status" value="2"/>
</dbReference>
<accession>A0A1G1VNR8</accession>
<dbReference type="Proteomes" id="UP000177324">
    <property type="component" value="Unassembled WGS sequence"/>
</dbReference>
<dbReference type="InterPro" id="IPR004276">
    <property type="entry name" value="GlycoTrans_28_N"/>
</dbReference>
<feature type="domain" description="Glycosyl transferase family 28 C-terminal" evidence="5">
    <location>
        <begin position="182"/>
        <end position="282"/>
    </location>
</feature>
<dbReference type="GO" id="GO:0016758">
    <property type="term" value="F:hexosyltransferase activity"/>
    <property type="evidence" value="ECO:0007669"/>
    <property type="project" value="InterPro"/>
</dbReference>
<dbReference type="InterPro" id="IPR007235">
    <property type="entry name" value="Glyco_trans_28_C"/>
</dbReference>
<comment type="caution">
    <text evidence="6">The sequence shown here is derived from an EMBL/GenBank/DDBJ whole genome shotgun (WGS) entry which is preliminary data.</text>
</comment>
<dbReference type="AlphaFoldDB" id="A0A1G1VNR8"/>
<keyword evidence="3" id="KW-0812">Transmembrane</keyword>
<evidence type="ECO:0000256" key="3">
    <source>
        <dbReference type="SAM" id="Phobius"/>
    </source>
</evidence>
<feature type="transmembrane region" description="Helical" evidence="3">
    <location>
        <begin position="58"/>
        <end position="80"/>
    </location>
</feature>
<dbReference type="PANTHER" id="PTHR21015">
    <property type="entry name" value="UDP-N-ACETYLGLUCOSAMINE--N-ACETYLMURAMYL-(PENTAPEPTIDE) PYROPHOSPHORYL-UNDECAPRENOL N-ACETYLGLUCOSAMINE TRANSFERASE 1"/>
    <property type="match status" value="1"/>
</dbReference>
<protein>
    <recommendedName>
        <fullName evidence="8">Undecaprenyldiphospho-muramoylpentapeptide beta-N-acetylglucosaminyltransferase</fullName>
    </recommendedName>
</protein>
<dbReference type="GO" id="GO:1901137">
    <property type="term" value="P:carbohydrate derivative biosynthetic process"/>
    <property type="evidence" value="ECO:0007669"/>
    <property type="project" value="UniProtKB-ARBA"/>
</dbReference>
<evidence type="ECO:0000313" key="6">
    <source>
        <dbReference type="EMBL" id="OGY17036.1"/>
    </source>
</evidence>
<evidence type="ECO:0000256" key="1">
    <source>
        <dbReference type="ARBA" id="ARBA00022676"/>
    </source>
</evidence>
<dbReference type="Pfam" id="PF04101">
    <property type="entry name" value="Glyco_tran_28_C"/>
    <property type="match status" value="1"/>
</dbReference>
<dbReference type="CDD" id="cd03785">
    <property type="entry name" value="GT28_MurG"/>
    <property type="match status" value="1"/>
</dbReference>
<dbReference type="STRING" id="1797589.A2784_04275"/>
<gene>
    <name evidence="6" type="ORF">A2784_04275</name>
</gene>
<sequence length="283" mass="31671">MIIITGGHLTPALSLIDELNRRHFTDIGFIGRRTEEPLITAKGIRFIPLTAGKLYRHFSLAAIISFLTIPVGLVQSWLILRRLRPRLIVSFGGYIALPVCLAARSLGMPIITHEQGTRVGLANRIIGLLAHRVAISWAPTRSAFPPRITALTGNLLRSAIVYRRTRSPIRRSFRQLANRPLIYVTGGNQGSRVINQTLRQLLPQLTRRYVIVHQTGSADFNQFSAISLRRYFPFSWLDDEQVSWCFHHASLIISRAGANTVTELAFTGTPAILIPLPKAQQNE</sequence>
<feature type="domain" description="Glycosyltransferase family 28 N-terminal" evidence="4">
    <location>
        <begin position="5"/>
        <end position="134"/>
    </location>
</feature>
<evidence type="ECO:0008006" key="8">
    <source>
        <dbReference type="Google" id="ProtNLM"/>
    </source>
</evidence>
<evidence type="ECO:0000313" key="7">
    <source>
        <dbReference type="Proteomes" id="UP000177324"/>
    </source>
</evidence>
<keyword evidence="3" id="KW-1133">Transmembrane helix</keyword>
<reference evidence="6 7" key="1">
    <citation type="journal article" date="2016" name="Nat. Commun.">
        <title>Thousands of microbial genomes shed light on interconnected biogeochemical processes in an aquifer system.</title>
        <authorList>
            <person name="Anantharaman K."/>
            <person name="Brown C.T."/>
            <person name="Hug L.A."/>
            <person name="Sharon I."/>
            <person name="Castelle C.J."/>
            <person name="Probst A.J."/>
            <person name="Thomas B.C."/>
            <person name="Singh A."/>
            <person name="Wilkins M.J."/>
            <person name="Karaoz U."/>
            <person name="Brodie E.L."/>
            <person name="Williams K.H."/>
            <person name="Hubbard S.S."/>
            <person name="Banfield J.F."/>
        </authorList>
    </citation>
    <scope>NUCLEOTIDE SEQUENCE [LARGE SCALE GENOMIC DNA]</scope>
</reference>
<dbReference type="GO" id="GO:0005975">
    <property type="term" value="P:carbohydrate metabolic process"/>
    <property type="evidence" value="ECO:0007669"/>
    <property type="project" value="InterPro"/>
</dbReference>
<feature type="non-terminal residue" evidence="6">
    <location>
        <position position="283"/>
    </location>
</feature>
<dbReference type="SUPFAM" id="SSF53756">
    <property type="entry name" value="UDP-Glycosyltransferase/glycogen phosphorylase"/>
    <property type="match status" value="1"/>
</dbReference>
<keyword evidence="3" id="KW-0472">Membrane</keyword>
<name>A0A1G1VNR8_9BACT</name>
<keyword evidence="1" id="KW-0328">Glycosyltransferase</keyword>
<organism evidence="6 7">
    <name type="scientific">Candidatus Chisholmbacteria bacterium RIFCSPHIGHO2_01_FULL_48_12</name>
    <dbReference type="NCBI Taxonomy" id="1797589"/>
    <lineage>
        <taxon>Bacteria</taxon>
        <taxon>Candidatus Chisholmiibacteriota</taxon>
    </lineage>
</organism>
<evidence type="ECO:0000256" key="2">
    <source>
        <dbReference type="ARBA" id="ARBA00022679"/>
    </source>
</evidence>
<evidence type="ECO:0000259" key="5">
    <source>
        <dbReference type="Pfam" id="PF04101"/>
    </source>
</evidence>
<proteinExistence type="predicted"/>
<keyword evidence="2" id="KW-0808">Transferase</keyword>
<evidence type="ECO:0000259" key="4">
    <source>
        <dbReference type="Pfam" id="PF03033"/>
    </source>
</evidence>
<dbReference type="Pfam" id="PF03033">
    <property type="entry name" value="Glyco_transf_28"/>
    <property type="match status" value="1"/>
</dbReference>